<reference evidence="1 2" key="1">
    <citation type="journal article" date="2014" name="Am. J. Bot.">
        <title>Genome assembly and annotation for red clover (Trifolium pratense; Fabaceae).</title>
        <authorList>
            <person name="Istvanek J."/>
            <person name="Jaros M."/>
            <person name="Krenek A."/>
            <person name="Repkova J."/>
        </authorList>
    </citation>
    <scope>NUCLEOTIDE SEQUENCE [LARGE SCALE GENOMIC DNA]</scope>
    <source>
        <strain evidence="2">cv. Tatra</strain>
        <tissue evidence="1">Young leaves</tissue>
    </source>
</reference>
<accession>A0A2K3PMB2</accession>
<proteinExistence type="predicted"/>
<evidence type="ECO:0000313" key="2">
    <source>
        <dbReference type="Proteomes" id="UP000236291"/>
    </source>
</evidence>
<dbReference type="Proteomes" id="UP000236291">
    <property type="component" value="Unassembled WGS sequence"/>
</dbReference>
<organism evidence="1 2">
    <name type="scientific">Trifolium pratense</name>
    <name type="common">Red clover</name>
    <dbReference type="NCBI Taxonomy" id="57577"/>
    <lineage>
        <taxon>Eukaryota</taxon>
        <taxon>Viridiplantae</taxon>
        <taxon>Streptophyta</taxon>
        <taxon>Embryophyta</taxon>
        <taxon>Tracheophyta</taxon>
        <taxon>Spermatophyta</taxon>
        <taxon>Magnoliopsida</taxon>
        <taxon>eudicotyledons</taxon>
        <taxon>Gunneridae</taxon>
        <taxon>Pentapetalae</taxon>
        <taxon>rosids</taxon>
        <taxon>fabids</taxon>
        <taxon>Fabales</taxon>
        <taxon>Fabaceae</taxon>
        <taxon>Papilionoideae</taxon>
        <taxon>50 kb inversion clade</taxon>
        <taxon>NPAAA clade</taxon>
        <taxon>Hologalegina</taxon>
        <taxon>IRL clade</taxon>
        <taxon>Trifolieae</taxon>
        <taxon>Trifolium</taxon>
    </lineage>
</organism>
<evidence type="ECO:0000313" key="1">
    <source>
        <dbReference type="EMBL" id="PNY16429.1"/>
    </source>
</evidence>
<dbReference type="EMBL" id="ASHM01008512">
    <property type="protein sequence ID" value="PNY16429.1"/>
    <property type="molecule type" value="Genomic_DNA"/>
</dbReference>
<sequence>TLKMKNLAIPLPTSTDSFKIRFSHLILQHVPQSHRSITVSTFFSLPCFHSIATSPYKYPSMVPRVESKLRVFAFKIQAQVTKFRKSLNTVNSGGEELRKVTN</sequence>
<dbReference type="AlphaFoldDB" id="A0A2K3PMB2"/>
<feature type="non-terminal residue" evidence="1">
    <location>
        <position position="1"/>
    </location>
</feature>
<comment type="caution">
    <text evidence="1">The sequence shown here is derived from an EMBL/GenBank/DDBJ whole genome shotgun (WGS) entry which is preliminary data.</text>
</comment>
<name>A0A2K3PMB2_TRIPR</name>
<reference evidence="1 2" key="2">
    <citation type="journal article" date="2017" name="Front. Plant Sci.">
        <title>Gene Classification and Mining of Molecular Markers Useful in Red Clover (Trifolium pratense) Breeding.</title>
        <authorList>
            <person name="Istvanek J."/>
            <person name="Dluhosova J."/>
            <person name="Dluhos P."/>
            <person name="Patkova L."/>
            <person name="Nedelnik J."/>
            <person name="Repkova J."/>
        </authorList>
    </citation>
    <scope>NUCLEOTIDE SEQUENCE [LARGE SCALE GENOMIC DNA]</scope>
    <source>
        <strain evidence="2">cv. Tatra</strain>
        <tissue evidence="1">Young leaves</tissue>
    </source>
</reference>
<dbReference type="STRING" id="57577.A0A2K3PMB2"/>
<gene>
    <name evidence="1" type="ORF">L195_g013149</name>
</gene>
<protein>
    <submittedName>
        <fullName evidence="1">Formin-like protein 20-like</fullName>
    </submittedName>
</protein>